<keyword evidence="2" id="KW-1185">Reference proteome</keyword>
<reference evidence="1 2" key="1">
    <citation type="submission" date="2019-03" db="EMBL/GenBank/DDBJ databases">
        <title>First draft genome of Liparis tanakae, snailfish: a comprehensive survey of snailfish specific genes.</title>
        <authorList>
            <person name="Kim W."/>
            <person name="Song I."/>
            <person name="Jeong J.-H."/>
            <person name="Kim D."/>
            <person name="Kim S."/>
            <person name="Ryu S."/>
            <person name="Song J.Y."/>
            <person name="Lee S.K."/>
        </authorList>
    </citation>
    <scope>NUCLEOTIDE SEQUENCE [LARGE SCALE GENOMIC DNA]</scope>
    <source>
        <tissue evidence="1">Muscle</tissue>
    </source>
</reference>
<name>A0A4Z2FDL1_9TELE</name>
<organism evidence="1 2">
    <name type="scientific">Liparis tanakae</name>
    <name type="common">Tanaka's snailfish</name>
    <dbReference type="NCBI Taxonomy" id="230148"/>
    <lineage>
        <taxon>Eukaryota</taxon>
        <taxon>Metazoa</taxon>
        <taxon>Chordata</taxon>
        <taxon>Craniata</taxon>
        <taxon>Vertebrata</taxon>
        <taxon>Euteleostomi</taxon>
        <taxon>Actinopterygii</taxon>
        <taxon>Neopterygii</taxon>
        <taxon>Teleostei</taxon>
        <taxon>Neoteleostei</taxon>
        <taxon>Acanthomorphata</taxon>
        <taxon>Eupercaria</taxon>
        <taxon>Perciformes</taxon>
        <taxon>Cottioidei</taxon>
        <taxon>Cottales</taxon>
        <taxon>Liparidae</taxon>
        <taxon>Liparis</taxon>
    </lineage>
</organism>
<evidence type="ECO:0000313" key="2">
    <source>
        <dbReference type="Proteomes" id="UP000314294"/>
    </source>
</evidence>
<dbReference type="Proteomes" id="UP000314294">
    <property type="component" value="Unassembled WGS sequence"/>
</dbReference>
<accession>A0A4Z2FDL1</accession>
<evidence type="ECO:0000313" key="1">
    <source>
        <dbReference type="EMBL" id="TNN38472.1"/>
    </source>
</evidence>
<gene>
    <name evidence="1" type="ORF">EYF80_051374</name>
</gene>
<protein>
    <submittedName>
        <fullName evidence="1">Uncharacterized protein</fullName>
    </submittedName>
</protein>
<proteinExistence type="predicted"/>
<dbReference type="EMBL" id="SRLO01001369">
    <property type="protein sequence ID" value="TNN38472.1"/>
    <property type="molecule type" value="Genomic_DNA"/>
</dbReference>
<comment type="caution">
    <text evidence="1">The sequence shown here is derived from an EMBL/GenBank/DDBJ whole genome shotgun (WGS) entry which is preliminary data.</text>
</comment>
<dbReference type="AlphaFoldDB" id="A0A4Z2FDL1"/>
<sequence>MLSQNFFCTAGLSWFRRTRNHLWIFRSSQSTCLERPSSCLVSGLWLWLNMDEARWATASAFVAAALAACDGSRS</sequence>